<dbReference type="AlphaFoldDB" id="F3KLB4"/>
<proteinExistence type="predicted"/>
<evidence type="ECO:0000313" key="1">
    <source>
        <dbReference type="EMBL" id="EGG41838.1"/>
    </source>
</evidence>
<organism evidence="1">
    <name type="scientific">Candidatus Nitrosarchaeum limnium SFB1</name>
    <dbReference type="NCBI Taxonomy" id="886738"/>
    <lineage>
        <taxon>Archaea</taxon>
        <taxon>Nitrososphaerota</taxon>
        <taxon>Nitrososphaeria</taxon>
        <taxon>Nitrosopumilales</taxon>
        <taxon>Nitrosopumilaceae</taxon>
        <taxon>Nitrosarchaeum</taxon>
    </lineage>
</organism>
<gene>
    <name evidence="1" type="ORF">Nlim_1281</name>
</gene>
<protein>
    <submittedName>
        <fullName evidence="1">Uncharacterized protein</fullName>
    </submittedName>
</protein>
<dbReference type="HOGENOM" id="CLU_1891323_0_0_2"/>
<reference evidence="1" key="1">
    <citation type="journal article" date="2011" name="PLoS ONE">
        <title>Genome of a low-salinity ammonia-oxidizing archaeon determined by single-cell and metagenomic analysis.</title>
        <authorList>
            <person name="Blainey P.C."/>
            <person name="Mosier A.C."/>
            <person name="Potanina A."/>
            <person name="Francis C.A."/>
            <person name="Quake S.R."/>
        </authorList>
    </citation>
    <scope>NUCLEOTIDE SEQUENCE [LARGE SCALE GENOMIC DNA]</scope>
    <source>
        <strain evidence="1">SFB1</strain>
    </source>
</reference>
<comment type="caution">
    <text evidence="1">The sequence shown here is derived from an EMBL/GenBank/DDBJ whole genome shotgun (WGS) entry which is preliminary data.</text>
</comment>
<dbReference type="STRING" id="886738.Nlim_1281"/>
<sequence length="152" mass="17851">MFLSLQVYSITLSKNTKPDESTISICDIMKNRTSEIVKKMECQLPLTVQQYSDLYTAYLHSFDDMFGTCYISQKEFFDKLHIPQETLREFDKYLESLSKSYQNWIDLGSKYGKSYVDTKLSMVKSYDQFVHIAMNSFAQTWAKFNEINNCKS</sequence>
<dbReference type="Proteomes" id="UP000004348">
    <property type="component" value="Chromosome"/>
</dbReference>
<dbReference type="EMBL" id="AEGP01000046">
    <property type="protein sequence ID" value="EGG41838.1"/>
    <property type="molecule type" value="Genomic_DNA"/>
</dbReference>
<accession>F3KLB4</accession>
<name>F3KLB4_9ARCH</name>